<dbReference type="PANTHER" id="PTHR23502">
    <property type="entry name" value="MAJOR FACILITATOR SUPERFAMILY"/>
    <property type="match status" value="1"/>
</dbReference>
<feature type="domain" description="Major facilitator superfamily (MFS) profile" evidence="9">
    <location>
        <begin position="21"/>
        <end position="403"/>
    </location>
</feature>
<gene>
    <name evidence="10" type="ORF">SELSPUOL_02441</name>
</gene>
<evidence type="ECO:0000313" key="10">
    <source>
        <dbReference type="EMBL" id="EEX76276.1"/>
    </source>
</evidence>
<evidence type="ECO:0000259" key="9">
    <source>
        <dbReference type="PROSITE" id="PS50850"/>
    </source>
</evidence>
<dbReference type="InterPro" id="IPR020846">
    <property type="entry name" value="MFS_dom"/>
</dbReference>
<dbReference type="GO" id="GO:1990961">
    <property type="term" value="P:xenobiotic detoxification by transmembrane export across the plasma membrane"/>
    <property type="evidence" value="ECO:0007669"/>
    <property type="project" value="InterPro"/>
</dbReference>
<dbReference type="PROSITE" id="PS00216">
    <property type="entry name" value="SUGAR_TRANSPORT_1"/>
    <property type="match status" value="1"/>
</dbReference>
<dbReference type="Pfam" id="PF07690">
    <property type="entry name" value="MFS_1"/>
    <property type="match status" value="1"/>
</dbReference>
<keyword evidence="4 8" id="KW-1003">Cell membrane</keyword>
<accession>C9LY82</accession>
<evidence type="ECO:0000256" key="2">
    <source>
        <dbReference type="ARBA" id="ARBA00006236"/>
    </source>
</evidence>
<evidence type="ECO:0000256" key="4">
    <source>
        <dbReference type="ARBA" id="ARBA00022475"/>
    </source>
</evidence>
<proteinExistence type="inferred from homology"/>
<feature type="transmembrane region" description="Helical" evidence="8">
    <location>
        <begin position="319"/>
        <end position="341"/>
    </location>
</feature>
<keyword evidence="3 8" id="KW-0813">Transport</keyword>
<feature type="transmembrane region" description="Helical" evidence="8">
    <location>
        <begin position="353"/>
        <end position="373"/>
    </location>
</feature>
<dbReference type="Proteomes" id="UP000003505">
    <property type="component" value="Unassembled WGS sequence"/>
</dbReference>
<dbReference type="FunFam" id="1.20.1720.10:FF:000005">
    <property type="entry name" value="Bcr/CflA family efflux transporter"/>
    <property type="match status" value="1"/>
</dbReference>
<dbReference type="Gene3D" id="1.20.1720.10">
    <property type="entry name" value="Multidrug resistance protein D"/>
    <property type="match status" value="1"/>
</dbReference>
<evidence type="ECO:0000256" key="3">
    <source>
        <dbReference type="ARBA" id="ARBA00022448"/>
    </source>
</evidence>
<feature type="transmembrane region" description="Helical" evidence="8">
    <location>
        <begin position="145"/>
        <end position="169"/>
    </location>
</feature>
<comment type="subcellular location">
    <subcellularLocation>
        <location evidence="1 8">Cell membrane</location>
        <topology evidence="1 8">Multi-pass membrane protein</topology>
    </subcellularLocation>
</comment>
<feature type="transmembrane region" description="Helical" evidence="8">
    <location>
        <begin position="21"/>
        <end position="43"/>
    </location>
</feature>
<dbReference type="PANTHER" id="PTHR23502:SF132">
    <property type="entry name" value="POLYAMINE TRANSPORTER 2-RELATED"/>
    <property type="match status" value="1"/>
</dbReference>
<dbReference type="GO" id="GO:0042910">
    <property type="term" value="F:xenobiotic transmembrane transporter activity"/>
    <property type="evidence" value="ECO:0007669"/>
    <property type="project" value="InterPro"/>
</dbReference>
<dbReference type="EMBL" id="ACKP02000050">
    <property type="protein sequence ID" value="EEX76276.1"/>
    <property type="molecule type" value="Genomic_DNA"/>
</dbReference>
<feature type="transmembrane region" description="Helical" evidence="8">
    <location>
        <begin position="261"/>
        <end position="282"/>
    </location>
</feature>
<keyword evidence="6 8" id="KW-1133">Transmembrane helix</keyword>
<feature type="transmembrane region" description="Helical" evidence="8">
    <location>
        <begin position="294"/>
        <end position="313"/>
    </location>
</feature>
<feature type="transmembrane region" description="Helical" evidence="8">
    <location>
        <begin position="112"/>
        <end position="133"/>
    </location>
</feature>
<dbReference type="InterPro" id="IPR036259">
    <property type="entry name" value="MFS_trans_sf"/>
</dbReference>
<dbReference type="NCBIfam" id="TIGR00710">
    <property type="entry name" value="efflux_Bcr_CflA"/>
    <property type="match status" value="1"/>
</dbReference>
<dbReference type="InterPro" id="IPR005829">
    <property type="entry name" value="Sugar_transporter_CS"/>
</dbReference>
<keyword evidence="7 8" id="KW-0472">Membrane</keyword>
<evidence type="ECO:0000256" key="8">
    <source>
        <dbReference type="RuleBase" id="RU365088"/>
    </source>
</evidence>
<dbReference type="GO" id="GO:0005886">
    <property type="term" value="C:plasma membrane"/>
    <property type="evidence" value="ECO:0007669"/>
    <property type="project" value="UniProtKB-SubCell"/>
</dbReference>
<protein>
    <recommendedName>
        <fullName evidence="8">Bcr/CflA family efflux transporter</fullName>
    </recommendedName>
</protein>
<evidence type="ECO:0000256" key="7">
    <source>
        <dbReference type="ARBA" id="ARBA00023136"/>
    </source>
</evidence>
<dbReference type="InterPro" id="IPR004812">
    <property type="entry name" value="Efflux_drug-R_Bcr/CmlA"/>
</dbReference>
<dbReference type="PROSITE" id="PS50850">
    <property type="entry name" value="MFS"/>
    <property type="match status" value="1"/>
</dbReference>
<evidence type="ECO:0000256" key="6">
    <source>
        <dbReference type="ARBA" id="ARBA00022989"/>
    </source>
</evidence>
<feature type="transmembrane region" description="Helical" evidence="8">
    <location>
        <begin position="222"/>
        <end position="241"/>
    </location>
</feature>
<reference evidence="10 11" key="1">
    <citation type="submission" date="2009-09" db="EMBL/GenBank/DDBJ databases">
        <authorList>
            <person name="Weinstock G."/>
            <person name="Sodergren E."/>
            <person name="Clifton S."/>
            <person name="Fulton L."/>
            <person name="Fulton B."/>
            <person name="Courtney L."/>
            <person name="Fronick C."/>
            <person name="Harrison M."/>
            <person name="Strong C."/>
            <person name="Farmer C."/>
            <person name="Delahaunty K."/>
            <person name="Markovic C."/>
            <person name="Hall O."/>
            <person name="Minx P."/>
            <person name="Tomlinson C."/>
            <person name="Mitreva M."/>
            <person name="Nelson J."/>
            <person name="Hou S."/>
            <person name="Wollam A."/>
            <person name="Pepin K.H."/>
            <person name="Johnson M."/>
            <person name="Bhonagiri V."/>
            <person name="Nash W.E."/>
            <person name="Warren W."/>
            <person name="Chinwalla A."/>
            <person name="Mardis E.R."/>
            <person name="Wilson R.K."/>
        </authorList>
    </citation>
    <scope>NUCLEOTIDE SEQUENCE [LARGE SCALE GENOMIC DNA]</scope>
    <source>
        <strain evidence="11">ATCC 35185 / DSM 20758 / VPI D19B-28</strain>
    </source>
</reference>
<dbReference type="InterPro" id="IPR011701">
    <property type="entry name" value="MFS"/>
</dbReference>
<dbReference type="AlphaFoldDB" id="C9LY82"/>
<dbReference type="CDD" id="cd17320">
    <property type="entry name" value="MFS_MdfA_MDR_like"/>
    <property type="match status" value="1"/>
</dbReference>
<name>C9LY82_SELS3</name>
<dbReference type="eggNOG" id="COG2814">
    <property type="taxonomic scope" value="Bacteria"/>
</dbReference>
<sequence>MEYLLERSVLMKMTKRRRISLTIFLGIMSAMAPLATDMYLPALPELSAEFSASTSATQLTLTMTLFGMAIGQVFLGPLSDMYGRKRPLFAGMVAFAIVSAGCFYASSIEPFLALRFLQGFAGASGIVIARAIARDVAEGVELTRFLSILMLVNGLAPILAPVAGGQLLVFSSWRIVFAVLAAIGVLLAVWTLKTRETLAEGARQKSMTASFHAFPTLLRDRYFLGHCLVQCFVFGAFFSYIAGSSFVFQNIYGVSAQGYSLIFGGIGTGLFLAGLLPARLAGRIKDISMLKASLLVPLVSSALLLASLLAGFAPLALTIVLLFITVVPLSVMGTASFSLALSRQGRNAGAASALIGFFSMVLGGVMMPLVGIAGDHTAIPMAVLMLTGYTLGAIVFYSNVKNG</sequence>
<evidence type="ECO:0000256" key="5">
    <source>
        <dbReference type="ARBA" id="ARBA00022692"/>
    </source>
</evidence>
<comment type="similarity">
    <text evidence="2 8">Belongs to the major facilitator superfamily. Bcr/CmlA family.</text>
</comment>
<dbReference type="SUPFAM" id="SSF103473">
    <property type="entry name" value="MFS general substrate transporter"/>
    <property type="match status" value="1"/>
</dbReference>
<organism evidence="10 11">
    <name type="scientific">Selenomonas sputigena (strain ATCC 35185 / DSM 20758 / CCUG 44933 / VPI D19B-28)</name>
    <dbReference type="NCBI Taxonomy" id="546271"/>
    <lineage>
        <taxon>Bacteria</taxon>
        <taxon>Bacillati</taxon>
        <taxon>Bacillota</taxon>
        <taxon>Negativicutes</taxon>
        <taxon>Selenomonadales</taxon>
        <taxon>Selenomonadaceae</taxon>
        <taxon>Selenomonas</taxon>
    </lineage>
</organism>
<comment type="caution">
    <text evidence="10">The sequence shown here is derived from an EMBL/GenBank/DDBJ whole genome shotgun (WGS) entry which is preliminary data.</text>
</comment>
<keyword evidence="5 8" id="KW-0812">Transmembrane</keyword>
<evidence type="ECO:0000313" key="11">
    <source>
        <dbReference type="Proteomes" id="UP000003505"/>
    </source>
</evidence>
<feature type="transmembrane region" description="Helical" evidence="8">
    <location>
        <begin position="379"/>
        <end position="400"/>
    </location>
</feature>
<feature type="transmembrane region" description="Helical" evidence="8">
    <location>
        <begin position="55"/>
        <end position="75"/>
    </location>
</feature>
<feature type="transmembrane region" description="Helical" evidence="8">
    <location>
        <begin position="87"/>
        <end position="106"/>
    </location>
</feature>
<evidence type="ECO:0000256" key="1">
    <source>
        <dbReference type="ARBA" id="ARBA00004651"/>
    </source>
</evidence>
<feature type="transmembrane region" description="Helical" evidence="8">
    <location>
        <begin position="175"/>
        <end position="192"/>
    </location>
</feature>